<dbReference type="AlphaFoldDB" id="A0AAE3NJZ8"/>
<proteinExistence type="predicted"/>
<name>A0AAE3NJZ8_RALSL</name>
<gene>
    <name evidence="1" type="ORF">LBW55_19430</name>
</gene>
<dbReference type="InterPro" id="IPR009679">
    <property type="entry name" value="Phage_186_CII-like"/>
</dbReference>
<accession>A0AAE3NJZ8</accession>
<dbReference type="GO" id="GO:0003677">
    <property type="term" value="F:DNA binding"/>
    <property type="evidence" value="ECO:0007669"/>
    <property type="project" value="InterPro"/>
</dbReference>
<organism evidence="1 2">
    <name type="scientific">Ralstonia solanacearum</name>
    <name type="common">Pseudomonas solanacearum</name>
    <dbReference type="NCBI Taxonomy" id="305"/>
    <lineage>
        <taxon>Bacteria</taxon>
        <taxon>Pseudomonadati</taxon>
        <taxon>Pseudomonadota</taxon>
        <taxon>Betaproteobacteria</taxon>
        <taxon>Burkholderiales</taxon>
        <taxon>Burkholderiaceae</taxon>
        <taxon>Ralstonia</taxon>
        <taxon>Ralstonia solanacearum species complex</taxon>
    </lineage>
</organism>
<evidence type="ECO:0000313" key="2">
    <source>
        <dbReference type="Proteomes" id="UP001143674"/>
    </source>
</evidence>
<dbReference type="Proteomes" id="UP001143674">
    <property type="component" value="Unassembled WGS sequence"/>
</dbReference>
<dbReference type="RefSeq" id="WP_247588938.1">
    <property type="nucleotide sequence ID" value="NZ_JABZEH010000001.1"/>
</dbReference>
<dbReference type="Pfam" id="PF06892">
    <property type="entry name" value="Phage_CP76"/>
    <property type="match status" value="1"/>
</dbReference>
<reference evidence="1" key="1">
    <citation type="submission" date="2021-09" db="EMBL/GenBank/DDBJ databases">
        <title>Genomic analysis of Ralstonia spp.</title>
        <authorList>
            <person name="Aburjaile F."/>
            <person name="Ariute J.C."/>
            <person name="Pais A.K.L."/>
            <person name="Albuquerque G.M.R."/>
            <person name="Silva A.M.F."/>
            <person name="Brenig B."/>
            <person name="Azevedo V."/>
            <person name="Matiuzzi M."/>
            <person name="Ramos R."/>
            <person name="Goes-Neto A."/>
            <person name="Soares S."/>
            <person name="Iseppon A.M.B."/>
            <person name="Souza E."/>
            <person name="Gama M."/>
        </authorList>
    </citation>
    <scope>NUCLEOTIDE SEQUENCE</scope>
    <source>
        <strain evidence="1">B4</strain>
    </source>
</reference>
<dbReference type="EMBL" id="JAIVEX010000010">
    <property type="protein sequence ID" value="MDB0523778.1"/>
    <property type="molecule type" value="Genomic_DNA"/>
</dbReference>
<comment type="caution">
    <text evidence="1">The sequence shown here is derived from an EMBL/GenBank/DDBJ whole genome shotgun (WGS) entry which is preliminary data.</text>
</comment>
<protein>
    <submittedName>
        <fullName evidence="1">Uncharacterized protein</fullName>
    </submittedName>
</protein>
<sequence>MISSRMSEVDQHEALYGLATRYPGGLAGLADALSRRTGRRVYLNVLRNKLRPGITSHHVTLEDFSLILELCEEAHVPGAHAPLEALCWRHDRVPADLPEADAEDPNPARTVCQVMSKIGDLAATVARAAEDNVITEPELGGIEAEFLKAQVALATWHAAIRAQAATSLCGDA</sequence>
<evidence type="ECO:0000313" key="1">
    <source>
        <dbReference type="EMBL" id="MDB0523778.1"/>
    </source>
</evidence>